<evidence type="ECO:0000313" key="1">
    <source>
        <dbReference type="EMBL" id="QQL51089.1"/>
    </source>
</evidence>
<keyword evidence="2" id="KW-1185">Reference proteome</keyword>
<sequence>MSLWSVLGSVGKGVAKVGLGVVGGVTGVNINGMIGWDGSGQAAAVTQASAPPPANPVLQSSNNGSFMDAVKGLFNSASNFLSGNSHAQVDVNTGVGGRAGDPQSTSGLPSWLLPVGLAAGGVFLISSLTKSNKRY</sequence>
<dbReference type="AlphaFoldDB" id="A0A6I4HXN0"/>
<evidence type="ECO:0000313" key="2">
    <source>
        <dbReference type="Proteomes" id="UP000429232"/>
    </source>
</evidence>
<dbReference type="KEGG" id="mgik:GO620_006465"/>
<proteinExistence type="predicted"/>
<reference evidence="1 2" key="1">
    <citation type="submission" date="2020-12" db="EMBL/GenBank/DDBJ databases">
        <title>HMF7856_wgs.fasta genome submission.</title>
        <authorList>
            <person name="Kang H."/>
            <person name="Kim H."/>
            <person name="Joh K."/>
        </authorList>
    </citation>
    <scope>NUCLEOTIDE SEQUENCE [LARGE SCALE GENOMIC DNA]</scope>
    <source>
        <strain evidence="1 2">HMF7856</strain>
    </source>
</reference>
<dbReference type="EMBL" id="CP066775">
    <property type="protein sequence ID" value="QQL51089.1"/>
    <property type="molecule type" value="Genomic_DNA"/>
</dbReference>
<organism evidence="1 2">
    <name type="scientific">Mucilaginibacter ginkgonis</name>
    <dbReference type="NCBI Taxonomy" id="2682091"/>
    <lineage>
        <taxon>Bacteria</taxon>
        <taxon>Pseudomonadati</taxon>
        <taxon>Bacteroidota</taxon>
        <taxon>Sphingobacteriia</taxon>
        <taxon>Sphingobacteriales</taxon>
        <taxon>Sphingobacteriaceae</taxon>
        <taxon>Mucilaginibacter</taxon>
    </lineage>
</organism>
<gene>
    <name evidence="1" type="ORF">GO620_006465</name>
</gene>
<accession>A0A6I4HXN0</accession>
<dbReference type="RefSeq" id="WP_157523662.1">
    <property type="nucleotide sequence ID" value="NZ_CP066775.1"/>
</dbReference>
<dbReference type="Proteomes" id="UP000429232">
    <property type="component" value="Chromosome"/>
</dbReference>
<name>A0A6I4HXN0_9SPHI</name>
<protein>
    <submittedName>
        <fullName evidence="1">Uncharacterized protein</fullName>
    </submittedName>
</protein>